<proteinExistence type="inferred from homology"/>
<evidence type="ECO:0000256" key="4">
    <source>
        <dbReference type="ARBA" id="ARBA00022692"/>
    </source>
</evidence>
<evidence type="ECO:0000256" key="2">
    <source>
        <dbReference type="ARBA" id="ARBA00008335"/>
    </source>
</evidence>
<sequence>MTQDNDFVSMIRRLKHPRFASMLILGFASGLPLLMVFQKLSVWLREVGIDKSTIGFMYWITIAYTLKWLWSPGVDRIKIPYLTEKLGQRRSWMIVAMVGTAVGLFVIAGSDPVNALWTTLLGAAILAYSGATLDISIDAWRIESAETQDQGFMAAIYQFGYRLAIMFSGAGLALTDYFPWYVTFSMMAGVMLTGAVLVLKMREPERNKVKVREAKPFLKSIYAAIFEPFQQFFVRFKIWIIPVIGVVMFYRLSDFTMGVMAAPLYVDLGYSKSEIGTFQSGLGIWFAFAGTFAGAFFIAKWGVIRTMIIGAPMTFITTAAYAGLASLGVPDQADIIRAANGGELVGIDVPSTWWLFTAIGADNFAGGIVGTAFIAYLSSITDSKNAATQYACLSSFYAFFCKFAAGFSGVIADSIGYVGLFLISASYVIPTFVLLVLILWKGPLAVKGESQL</sequence>
<dbReference type="Proteomes" id="UP001596492">
    <property type="component" value="Unassembled WGS sequence"/>
</dbReference>
<dbReference type="InterPro" id="IPR011701">
    <property type="entry name" value="MFS"/>
</dbReference>
<feature type="transmembrane region" description="Helical" evidence="7">
    <location>
        <begin position="115"/>
        <end position="133"/>
    </location>
</feature>
<comment type="caution">
    <text evidence="8">The sequence shown here is derived from an EMBL/GenBank/DDBJ whole genome shotgun (WGS) entry which is preliminary data.</text>
</comment>
<feature type="transmembrane region" description="Helical" evidence="7">
    <location>
        <begin position="19"/>
        <end position="40"/>
    </location>
</feature>
<organism evidence="8 9">
    <name type="scientific">Hirschia litorea</name>
    <dbReference type="NCBI Taxonomy" id="1199156"/>
    <lineage>
        <taxon>Bacteria</taxon>
        <taxon>Pseudomonadati</taxon>
        <taxon>Pseudomonadota</taxon>
        <taxon>Alphaproteobacteria</taxon>
        <taxon>Hyphomonadales</taxon>
        <taxon>Hyphomonadaceae</taxon>
        <taxon>Hirschia</taxon>
    </lineage>
</organism>
<evidence type="ECO:0000313" key="9">
    <source>
        <dbReference type="Proteomes" id="UP001596492"/>
    </source>
</evidence>
<evidence type="ECO:0000256" key="7">
    <source>
        <dbReference type="SAM" id="Phobius"/>
    </source>
</evidence>
<feature type="transmembrane region" description="Helical" evidence="7">
    <location>
        <begin position="154"/>
        <end position="174"/>
    </location>
</feature>
<reference evidence="9" key="1">
    <citation type="journal article" date="2019" name="Int. J. Syst. Evol. Microbiol.">
        <title>The Global Catalogue of Microorganisms (GCM) 10K type strain sequencing project: providing services to taxonomists for standard genome sequencing and annotation.</title>
        <authorList>
            <consortium name="The Broad Institute Genomics Platform"/>
            <consortium name="The Broad Institute Genome Sequencing Center for Infectious Disease"/>
            <person name="Wu L."/>
            <person name="Ma J."/>
        </authorList>
    </citation>
    <scope>NUCLEOTIDE SEQUENCE [LARGE SCALE GENOMIC DNA]</scope>
    <source>
        <strain evidence="9">CCUG 51308</strain>
    </source>
</reference>
<dbReference type="NCBIfam" id="TIGR00901">
    <property type="entry name" value="2A0125"/>
    <property type="match status" value="1"/>
</dbReference>
<dbReference type="PANTHER" id="PTHR12778">
    <property type="entry name" value="SOLUTE CARRIER FAMILY 33 ACETYL-COA TRANSPORTER -RELATED"/>
    <property type="match status" value="1"/>
</dbReference>
<accession>A0ABW2INA9</accession>
<protein>
    <submittedName>
        <fullName evidence="8">AmpG family muropeptide MFS transporter</fullName>
    </submittedName>
</protein>
<feature type="transmembrane region" description="Helical" evidence="7">
    <location>
        <begin position="390"/>
        <end position="411"/>
    </location>
</feature>
<gene>
    <name evidence="8" type="ORF">ACFQS8_12270</name>
</gene>
<feature type="transmembrane region" description="Helical" evidence="7">
    <location>
        <begin position="238"/>
        <end position="262"/>
    </location>
</feature>
<dbReference type="Pfam" id="PF07690">
    <property type="entry name" value="MFS_1"/>
    <property type="match status" value="1"/>
</dbReference>
<feature type="transmembrane region" description="Helical" evidence="7">
    <location>
        <begin position="353"/>
        <end position="378"/>
    </location>
</feature>
<feature type="transmembrane region" description="Helical" evidence="7">
    <location>
        <begin position="91"/>
        <end position="109"/>
    </location>
</feature>
<feature type="transmembrane region" description="Helical" evidence="7">
    <location>
        <begin position="282"/>
        <end position="299"/>
    </location>
</feature>
<name>A0ABW2INA9_9PROT</name>
<feature type="transmembrane region" description="Helical" evidence="7">
    <location>
        <begin position="417"/>
        <end position="440"/>
    </location>
</feature>
<dbReference type="Gene3D" id="1.20.1250.20">
    <property type="entry name" value="MFS general substrate transporter like domains"/>
    <property type="match status" value="1"/>
</dbReference>
<feature type="transmembrane region" description="Helical" evidence="7">
    <location>
        <begin position="306"/>
        <end position="324"/>
    </location>
</feature>
<dbReference type="InterPro" id="IPR036259">
    <property type="entry name" value="MFS_trans_sf"/>
</dbReference>
<comment type="subcellular location">
    <subcellularLocation>
        <location evidence="1">Membrane</location>
        <topology evidence="1">Multi-pass membrane protein</topology>
    </subcellularLocation>
</comment>
<evidence type="ECO:0000313" key="8">
    <source>
        <dbReference type="EMBL" id="MFC7292397.1"/>
    </source>
</evidence>
<feature type="transmembrane region" description="Helical" evidence="7">
    <location>
        <begin position="180"/>
        <end position="199"/>
    </location>
</feature>
<keyword evidence="3" id="KW-0813">Transport</keyword>
<evidence type="ECO:0000256" key="6">
    <source>
        <dbReference type="ARBA" id="ARBA00023136"/>
    </source>
</evidence>
<evidence type="ECO:0000256" key="1">
    <source>
        <dbReference type="ARBA" id="ARBA00004141"/>
    </source>
</evidence>
<comment type="similarity">
    <text evidence="2">Belongs to the major facilitator superfamily.</text>
</comment>
<evidence type="ECO:0000256" key="5">
    <source>
        <dbReference type="ARBA" id="ARBA00022989"/>
    </source>
</evidence>
<evidence type="ECO:0000256" key="3">
    <source>
        <dbReference type="ARBA" id="ARBA00022448"/>
    </source>
</evidence>
<keyword evidence="9" id="KW-1185">Reference proteome</keyword>
<keyword evidence="5 7" id="KW-1133">Transmembrane helix</keyword>
<keyword evidence="4 7" id="KW-0812">Transmembrane</keyword>
<dbReference type="SUPFAM" id="SSF103473">
    <property type="entry name" value="MFS general substrate transporter"/>
    <property type="match status" value="1"/>
</dbReference>
<dbReference type="InterPro" id="IPR004752">
    <property type="entry name" value="AmpG_permease/AT-1"/>
</dbReference>
<keyword evidence="6 7" id="KW-0472">Membrane</keyword>
<dbReference type="PANTHER" id="PTHR12778:SF10">
    <property type="entry name" value="MAJOR FACILITATOR SUPERFAMILY DOMAIN-CONTAINING PROTEIN 3"/>
    <property type="match status" value="1"/>
</dbReference>
<dbReference type="RefSeq" id="WP_382168623.1">
    <property type="nucleotide sequence ID" value="NZ_JBHTBR010000005.1"/>
</dbReference>
<dbReference type="EMBL" id="JBHTBR010000005">
    <property type="protein sequence ID" value="MFC7292397.1"/>
    <property type="molecule type" value="Genomic_DNA"/>
</dbReference>
<feature type="transmembrane region" description="Helical" evidence="7">
    <location>
        <begin position="52"/>
        <end position="70"/>
    </location>
</feature>